<dbReference type="EMBL" id="JH159164">
    <property type="protein sequence ID" value="EGZ06196.1"/>
    <property type="molecule type" value="Genomic_DNA"/>
</dbReference>
<evidence type="ECO:0000313" key="1">
    <source>
        <dbReference type="EMBL" id="EGZ06196.1"/>
    </source>
</evidence>
<dbReference type="KEGG" id="psoj:PHYSODRAFT_341487"/>
<proteinExistence type="predicted"/>
<dbReference type="AlphaFoldDB" id="G5ADE3"/>
<keyword evidence="2" id="KW-1185">Reference proteome</keyword>
<dbReference type="GeneID" id="20648083"/>
<dbReference type="Proteomes" id="UP000002640">
    <property type="component" value="Unassembled WGS sequence"/>
</dbReference>
<protein>
    <submittedName>
        <fullName evidence="1">Uncharacterized protein</fullName>
    </submittedName>
</protein>
<dbReference type="OMA" id="QYCANEG"/>
<dbReference type="RefSeq" id="XP_009538093.1">
    <property type="nucleotide sequence ID" value="XM_009539798.1"/>
</dbReference>
<evidence type="ECO:0000313" key="2">
    <source>
        <dbReference type="Proteomes" id="UP000002640"/>
    </source>
</evidence>
<reference evidence="1 2" key="1">
    <citation type="journal article" date="2006" name="Science">
        <title>Phytophthora genome sequences uncover evolutionary origins and mechanisms of pathogenesis.</title>
        <authorList>
            <person name="Tyler B.M."/>
            <person name="Tripathy S."/>
            <person name="Zhang X."/>
            <person name="Dehal P."/>
            <person name="Jiang R.H."/>
            <person name="Aerts A."/>
            <person name="Arredondo F.D."/>
            <person name="Baxter L."/>
            <person name="Bensasson D."/>
            <person name="Beynon J.L."/>
            <person name="Chapman J."/>
            <person name="Damasceno C.M."/>
            <person name="Dorrance A.E."/>
            <person name="Dou D."/>
            <person name="Dickerman A.W."/>
            <person name="Dubchak I.L."/>
            <person name="Garbelotto M."/>
            <person name="Gijzen M."/>
            <person name="Gordon S.G."/>
            <person name="Govers F."/>
            <person name="Grunwald N.J."/>
            <person name="Huang W."/>
            <person name="Ivors K.L."/>
            <person name="Jones R.W."/>
            <person name="Kamoun S."/>
            <person name="Krampis K."/>
            <person name="Lamour K.H."/>
            <person name="Lee M.K."/>
            <person name="McDonald W.H."/>
            <person name="Medina M."/>
            <person name="Meijer H.J."/>
            <person name="Nordberg E.K."/>
            <person name="Maclean D.J."/>
            <person name="Ospina-Giraldo M.D."/>
            <person name="Morris P.F."/>
            <person name="Phuntumart V."/>
            <person name="Putnam N.H."/>
            <person name="Rash S."/>
            <person name="Rose J.K."/>
            <person name="Sakihama Y."/>
            <person name="Salamov A.A."/>
            <person name="Savidor A."/>
            <person name="Scheuring C.F."/>
            <person name="Smith B.M."/>
            <person name="Sobral B.W."/>
            <person name="Terry A."/>
            <person name="Torto-Alalibo T.A."/>
            <person name="Win J."/>
            <person name="Xu Z."/>
            <person name="Zhang H."/>
            <person name="Grigoriev I.V."/>
            <person name="Rokhsar D.S."/>
            <person name="Boore J.L."/>
        </authorList>
    </citation>
    <scope>NUCLEOTIDE SEQUENCE [LARGE SCALE GENOMIC DNA]</scope>
    <source>
        <strain evidence="1 2">P6497</strain>
    </source>
</reference>
<gene>
    <name evidence="1" type="ORF">PHYSODRAFT_341487</name>
</gene>
<sequence>MLEQYLFDGWASGATIVPVQVDDSTSDGSYLYGKSLLLNLEVKIHKSAREGDPTMQNIGYYIKYLPSRIDGSMPCYLLDICGPLLSVFGVINLGDEAVVCEPLVASLPLLYFDTPLLTSLARVYGNKQVVTSDVTRFTFPYKDTALIDGEEVKLTYEAAIVRYVFCARLAPSQTKVIVKFARQYGSDVHQYCANEGFAPKLLSHEVLVNNWAFVVIA</sequence>
<name>G5ADE3_PHYSP</name>
<accession>G5ADE3</accession>
<organism evidence="1 2">
    <name type="scientific">Phytophthora sojae (strain P6497)</name>
    <name type="common">Soybean stem and root rot agent</name>
    <name type="synonym">Phytophthora megasperma f. sp. glycines</name>
    <dbReference type="NCBI Taxonomy" id="1094619"/>
    <lineage>
        <taxon>Eukaryota</taxon>
        <taxon>Sar</taxon>
        <taxon>Stramenopiles</taxon>
        <taxon>Oomycota</taxon>
        <taxon>Peronosporomycetes</taxon>
        <taxon>Peronosporales</taxon>
        <taxon>Peronosporaceae</taxon>
        <taxon>Phytophthora</taxon>
    </lineage>
</organism>
<dbReference type="InParanoid" id="G5ADE3"/>